<accession>A0A8H4LWM7</accession>
<dbReference type="PANTHER" id="PTHR34853">
    <property type="match status" value="1"/>
</dbReference>
<feature type="region of interest" description="Disordered" evidence="1">
    <location>
        <begin position="483"/>
        <end position="503"/>
    </location>
</feature>
<evidence type="ECO:0000256" key="2">
    <source>
        <dbReference type="SAM" id="SignalP"/>
    </source>
</evidence>
<dbReference type="SUPFAM" id="SSF53474">
    <property type="entry name" value="alpha/beta-Hydrolases"/>
    <property type="match status" value="1"/>
</dbReference>
<sequence>MRTQLALCVLAGAASAARQASNFNVTAAQARAASCGDECLEGIRLGTVADVAATGTSFDWDFYATAANMTRSRAGDMLKLEAVQPGRRKGVKAGTSVWRFQYTTVDLDGTLVPATGFIAFPYGAPRRPGGYDVGAGGGADIRGDDTAAAGGADGRNKFRLVAFAHGTLGMYPGCAPSTGPSLFDYDSWQPLVGRGYAVVATDYAGLGNNATQHKYCSFNAHATDVYYSVVAARRVFGHVLTREWMAAGHSQGGGAAWKLAESEYVANDTAYLGTVALAPATHAVDMLQLVLDGGARHSAYLPYLPEAVRRADPSYRETLLSDTVRRRLRLADEAQLCNSALLAMTQDLTGRPDRLVSLPGLARDLPALRRWQAAVAPAQGARGRSPAPVLVLQGLNDTAVLPPTTMAAVESSCREGGNEIHLSLYPGLEHSPLLQAGAPEWLGWIDARFDAAAANRASAPAGRGAKGGKCSWRTREAFHLELVSLPGDESSPQKGGNATPPYM</sequence>
<comment type="caution">
    <text evidence="3">The sequence shown here is derived from an EMBL/GenBank/DDBJ whole genome shotgun (WGS) entry which is preliminary data.</text>
</comment>
<evidence type="ECO:0008006" key="5">
    <source>
        <dbReference type="Google" id="ProtNLM"/>
    </source>
</evidence>
<proteinExistence type="predicted"/>
<reference evidence="3 4" key="1">
    <citation type="journal article" date="2020" name="Genome Biol. Evol.">
        <title>A new high-quality draft genome assembly of the Chinese cordyceps Ophiocordyceps sinensis.</title>
        <authorList>
            <person name="Shu R."/>
            <person name="Zhang J."/>
            <person name="Meng Q."/>
            <person name="Zhang H."/>
            <person name="Zhou G."/>
            <person name="Li M."/>
            <person name="Wu P."/>
            <person name="Zhao Y."/>
            <person name="Chen C."/>
            <person name="Qin Q."/>
        </authorList>
    </citation>
    <scope>NUCLEOTIDE SEQUENCE [LARGE SCALE GENOMIC DNA]</scope>
    <source>
        <strain evidence="3 4">IOZ07</strain>
    </source>
</reference>
<dbReference type="Pfam" id="PF03583">
    <property type="entry name" value="LIP"/>
    <property type="match status" value="1"/>
</dbReference>
<dbReference type="Proteomes" id="UP000557566">
    <property type="component" value="Unassembled WGS sequence"/>
</dbReference>
<dbReference type="PANTHER" id="PTHR34853:SF1">
    <property type="entry name" value="LIPASE 5"/>
    <property type="match status" value="1"/>
</dbReference>
<evidence type="ECO:0000313" key="4">
    <source>
        <dbReference type="Proteomes" id="UP000557566"/>
    </source>
</evidence>
<dbReference type="GO" id="GO:0004806">
    <property type="term" value="F:triacylglycerol lipase activity"/>
    <property type="evidence" value="ECO:0007669"/>
    <property type="project" value="InterPro"/>
</dbReference>
<feature type="chain" id="PRO_5034704537" description="Prolyl aminopeptidase (Secreted protein)" evidence="2">
    <location>
        <begin position="17"/>
        <end position="503"/>
    </location>
</feature>
<feature type="signal peptide" evidence="2">
    <location>
        <begin position="1"/>
        <end position="16"/>
    </location>
</feature>
<name>A0A8H4LWM7_9HYPO</name>
<dbReference type="InterPro" id="IPR029058">
    <property type="entry name" value="AB_hydrolase_fold"/>
</dbReference>
<keyword evidence="2" id="KW-0732">Signal</keyword>
<evidence type="ECO:0000313" key="3">
    <source>
        <dbReference type="EMBL" id="KAF4506596.1"/>
    </source>
</evidence>
<dbReference type="EMBL" id="JAAVMX010000007">
    <property type="protein sequence ID" value="KAF4506596.1"/>
    <property type="molecule type" value="Genomic_DNA"/>
</dbReference>
<dbReference type="GO" id="GO:0016042">
    <property type="term" value="P:lipid catabolic process"/>
    <property type="evidence" value="ECO:0007669"/>
    <property type="project" value="InterPro"/>
</dbReference>
<keyword evidence="4" id="KW-1185">Reference proteome</keyword>
<dbReference type="AlphaFoldDB" id="A0A8H4LWM7"/>
<dbReference type="Gene3D" id="3.40.50.1820">
    <property type="entry name" value="alpha/beta hydrolase"/>
    <property type="match status" value="2"/>
</dbReference>
<protein>
    <recommendedName>
        <fullName evidence="5">Prolyl aminopeptidase (Secreted protein)</fullName>
    </recommendedName>
</protein>
<evidence type="ECO:0000256" key="1">
    <source>
        <dbReference type="SAM" id="MobiDB-lite"/>
    </source>
</evidence>
<dbReference type="InterPro" id="IPR005152">
    <property type="entry name" value="Lipase_secreted"/>
</dbReference>
<dbReference type="OrthoDB" id="5382058at2759"/>
<organism evidence="3 4">
    <name type="scientific">Ophiocordyceps sinensis</name>
    <dbReference type="NCBI Taxonomy" id="72228"/>
    <lineage>
        <taxon>Eukaryota</taxon>
        <taxon>Fungi</taxon>
        <taxon>Dikarya</taxon>
        <taxon>Ascomycota</taxon>
        <taxon>Pezizomycotina</taxon>
        <taxon>Sordariomycetes</taxon>
        <taxon>Hypocreomycetidae</taxon>
        <taxon>Hypocreales</taxon>
        <taxon>Ophiocordycipitaceae</taxon>
        <taxon>Ophiocordyceps</taxon>
    </lineage>
</organism>
<gene>
    <name evidence="3" type="ORF">G6O67_006664</name>
</gene>